<feature type="transmembrane region" description="Helical" evidence="1">
    <location>
        <begin position="221"/>
        <end position="241"/>
    </location>
</feature>
<dbReference type="Proteomes" id="UP000008549">
    <property type="component" value="Unassembled WGS sequence"/>
</dbReference>
<reference evidence="2 3" key="2">
    <citation type="journal article" date="2011" name="PLoS Genet.">
        <title>Caenorhabditis briggsae recombinant inbred line genotypes reveal inter-strain incompatibility and the evolution of recombination.</title>
        <authorList>
            <person name="Ross J.A."/>
            <person name="Koboldt D.C."/>
            <person name="Staisch J.E."/>
            <person name="Chamberlin H.M."/>
            <person name="Gupta B.P."/>
            <person name="Miller R.D."/>
            <person name="Baird S.E."/>
            <person name="Haag E.S."/>
        </authorList>
    </citation>
    <scope>NUCLEOTIDE SEQUENCE [LARGE SCALE GENOMIC DNA]</scope>
    <source>
        <strain evidence="2 3">AF16</strain>
    </source>
</reference>
<dbReference type="KEGG" id="cbr:CBG_26030"/>
<sequence length="252" mass="30169">MNNPRRNEQNRDDDLAKSLIKKYSILQQQAHIWTRVSNFLLYIALCYVFFSDFPFVYNRFVSFLVVVLVSIFIKEYAYLWKLESQEGVEYEEDEQPEEENFPDHMEKKIEEKLKSVEKAEFNSLFMGCLVSSTSISDLNSLHNPPCIWTYRGYNFNHFFYYCLWGILLIWPCTVFQLCTDLEVNENCKHPEAQEYSVQNVRRIRSKIRVLHTIIKLKIKFFIGYFLLFVSFSIPSFIFFTLRMGYDKCAKQE</sequence>
<keyword evidence="1" id="KW-0472">Membrane</keyword>
<dbReference type="AlphaFoldDB" id="B6ILH4"/>
<dbReference type="CTD" id="68917512"/>
<evidence type="ECO:0000256" key="1">
    <source>
        <dbReference type="SAM" id="Phobius"/>
    </source>
</evidence>
<dbReference type="RefSeq" id="XP_045100312.1">
    <property type="nucleotide sequence ID" value="XM_045244462.1"/>
</dbReference>
<dbReference type="WormBase" id="CBG26030">
    <property type="protein sequence ID" value="CBP48704"/>
    <property type="gene ID" value="WBGene00087444"/>
</dbReference>
<reference evidence="2 3" key="1">
    <citation type="journal article" date="2003" name="PLoS Biol.">
        <title>The genome sequence of Caenorhabditis briggsae: a platform for comparative genomics.</title>
        <authorList>
            <person name="Stein L.D."/>
            <person name="Bao Z."/>
            <person name="Blasiar D."/>
            <person name="Blumenthal T."/>
            <person name="Brent M.R."/>
            <person name="Chen N."/>
            <person name="Chinwalla A."/>
            <person name="Clarke L."/>
            <person name="Clee C."/>
            <person name="Coghlan A."/>
            <person name="Coulson A."/>
            <person name="D'Eustachio P."/>
            <person name="Fitch D.H."/>
            <person name="Fulton L.A."/>
            <person name="Fulton R.E."/>
            <person name="Griffiths-Jones S."/>
            <person name="Harris T.W."/>
            <person name="Hillier L.W."/>
            <person name="Kamath R."/>
            <person name="Kuwabara P.E."/>
            <person name="Mardis E.R."/>
            <person name="Marra M.A."/>
            <person name="Miner T.L."/>
            <person name="Minx P."/>
            <person name="Mullikin J.C."/>
            <person name="Plumb R.W."/>
            <person name="Rogers J."/>
            <person name="Schein J.E."/>
            <person name="Sohrmann M."/>
            <person name="Spieth J."/>
            <person name="Stajich J.E."/>
            <person name="Wei C."/>
            <person name="Willey D."/>
            <person name="Wilson R.K."/>
            <person name="Durbin R."/>
            <person name="Waterston R.H."/>
        </authorList>
    </citation>
    <scope>NUCLEOTIDE SEQUENCE [LARGE SCALE GENOMIC DNA]</scope>
    <source>
        <strain evidence="2 3">AF16</strain>
    </source>
</reference>
<protein>
    <submittedName>
        <fullName evidence="2">Protein CBG26030</fullName>
    </submittedName>
</protein>
<dbReference type="HOGENOM" id="CLU_1103612_0_0_1"/>
<gene>
    <name evidence="2 4" type="ORF">CBG26030</name>
    <name evidence="2" type="ORF">CBG_26030</name>
</gene>
<keyword evidence="1" id="KW-0812">Transmembrane</keyword>
<keyword evidence="3" id="KW-1185">Reference proteome</keyword>
<feature type="transmembrane region" description="Helical" evidence="1">
    <location>
        <begin position="32"/>
        <end position="50"/>
    </location>
</feature>
<organism evidence="2 3">
    <name type="scientific">Caenorhabditis briggsae</name>
    <dbReference type="NCBI Taxonomy" id="6238"/>
    <lineage>
        <taxon>Eukaryota</taxon>
        <taxon>Metazoa</taxon>
        <taxon>Ecdysozoa</taxon>
        <taxon>Nematoda</taxon>
        <taxon>Chromadorea</taxon>
        <taxon>Rhabditida</taxon>
        <taxon>Rhabditina</taxon>
        <taxon>Rhabditomorpha</taxon>
        <taxon>Rhabditoidea</taxon>
        <taxon>Rhabditidae</taxon>
        <taxon>Peloderinae</taxon>
        <taxon>Caenorhabditis</taxon>
    </lineage>
</organism>
<accession>B6ILH4</accession>
<feature type="transmembrane region" description="Helical" evidence="1">
    <location>
        <begin position="56"/>
        <end position="73"/>
    </location>
</feature>
<dbReference type="InParanoid" id="B6ILH4"/>
<evidence type="ECO:0000313" key="4">
    <source>
        <dbReference type="WormBase" id="CBG26030"/>
    </source>
</evidence>
<name>B6ILH4_CAEBR</name>
<feature type="transmembrane region" description="Helical" evidence="1">
    <location>
        <begin position="158"/>
        <end position="177"/>
    </location>
</feature>
<dbReference type="GeneID" id="68917512"/>
<evidence type="ECO:0000313" key="3">
    <source>
        <dbReference type="Proteomes" id="UP000008549"/>
    </source>
</evidence>
<keyword evidence="1" id="KW-1133">Transmembrane helix</keyword>
<proteinExistence type="predicted"/>
<dbReference type="EMBL" id="HE601013">
    <property type="protein sequence ID" value="CAS00754.1"/>
    <property type="molecule type" value="Genomic_DNA"/>
</dbReference>
<evidence type="ECO:0000313" key="2">
    <source>
        <dbReference type="EMBL" id="CAS00754.1"/>
    </source>
</evidence>